<sequence>MQLNDYKINRKLLKFTNNVNFIGKNKYLSRESSANKIEQSIYKSLSSSQLLTKSHRDNNHVTNKIQEISTIGSIYSKDSAYFNNLSNEQLNIPPIRSLNKDDGDKLIATLNKQIKQQNLQISKLKQQIITQTTDIDNLSKINQNFLEKQQSYEQITQSYHSSNQKIQQLAQIRDIQPYTNDYLEIITQLYTDDHKLQLAIKQRNQNLKLNFIRGWQKATKFLKLFNNFTQKLKKNKLQQYYYQWKRFLILKSSLFQFNQVKELRITILYWKLWKNHIQTKKQFHKNWNQAILFCSQKLLFKYFNRLKQLYLHNNYQLTDFQNSQKYVGQQLDLLRQFQVFNKWKYQILNRKVIESKLTNYLKQKKKLITRKNIFRFLQINLKYYQQRNQIIIQDRIQHKLIKMFVQIKEYCKSIAFKQNQIQLNRPYFIKQYFWKRWSYQYNVKVQLIMVGEKIKERTQFKQIKKLFYALKGNASYKKFQKQNGNLINLQYNRRIINQSLMIWLSNLLKQQILIDQEQSCQISKLQFIDQQQSVEVIELNQIYQNKLQQLKINEQELNNYQMIQANQNQIKDELQVQQYIFILYFVIICNKNQDELQILKEQNKLIEEQIQKFKQPICQPIELCNQEYQKLKLQLEINSSIFNEQQEKYITLQKEYSQIVNDYEKRIRNLEMHYLEQSKQQRIQIQNILKDNPVLEVYSSRRQSSQPEQMSENKLLSINRLNFNTQNSPDKDILDQQLIQEDSTNNLREDIKKRLAYLKFQMDQHN</sequence>
<feature type="coiled-coil region" evidence="1">
    <location>
        <begin position="653"/>
        <end position="680"/>
    </location>
</feature>
<dbReference type="AlphaFoldDB" id="A0A8S1VVF6"/>
<keyword evidence="3" id="KW-1185">Reference proteome</keyword>
<proteinExistence type="predicted"/>
<dbReference type="OrthoDB" id="308828at2759"/>
<comment type="caution">
    <text evidence="2">The sequence shown here is derived from an EMBL/GenBank/DDBJ whole genome shotgun (WGS) entry which is preliminary data.</text>
</comment>
<organism evidence="2 3">
    <name type="scientific">Paramecium pentaurelia</name>
    <dbReference type="NCBI Taxonomy" id="43138"/>
    <lineage>
        <taxon>Eukaryota</taxon>
        <taxon>Sar</taxon>
        <taxon>Alveolata</taxon>
        <taxon>Ciliophora</taxon>
        <taxon>Intramacronucleata</taxon>
        <taxon>Oligohymenophorea</taxon>
        <taxon>Peniculida</taxon>
        <taxon>Parameciidae</taxon>
        <taxon>Paramecium</taxon>
    </lineage>
</organism>
<reference evidence="2" key="1">
    <citation type="submission" date="2021-01" db="EMBL/GenBank/DDBJ databases">
        <authorList>
            <consortium name="Genoscope - CEA"/>
            <person name="William W."/>
        </authorList>
    </citation>
    <scope>NUCLEOTIDE SEQUENCE</scope>
</reference>
<evidence type="ECO:0000313" key="2">
    <source>
        <dbReference type="EMBL" id="CAD8181754.1"/>
    </source>
</evidence>
<gene>
    <name evidence="2" type="ORF">PPENT_87.1.T0770055</name>
</gene>
<evidence type="ECO:0000256" key="1">
    <source>
        <dbReference type="SAM" id="Coils"/>
    </source>
</evidence>
<evidence type="ECO:0000313" key="3">
    <source>
        <dbReference type="Proteomes" id="UP000689195"/>
    </source>
</evidence>
<dbReference type="Proteomes" id="UP000689195">
    <property type="component" value="Unassembled WGS sequence"/>
</dbReference>
<accession>A0A8S1VVF6</accession>
<protein>
    <submittedName>
        <fullName evidence="2">Uncharacterized protein</fullName>
    </submittedName>
</protein>
<keyword evidence="1" id="KW-0175">Coiled coil</keyword>
<name>A0A8S1VVF6_9CILI</name>
<dbReference type="EMBL" id="CAJJDO010000077">
    <property type="protein sequence ID" value="CAD8181754.1"/>
    <property type="molecule type" value="Genomic_DNA"/>
</dbReference>